<dbReference type="Pfam" id="PF00359">
    <property type="entry name" value="PTS_EIIA_2"/>
    <property type="match status" value="1"/>
</dbReference>
<comment type="caution">
    <text evidence="4">The sequence shown here is derived from an EMBL/GenBank/DDBJ whole genome shotgun (WGS) entry which is preliminary data.</text>
</comment>
<dbReference type="Gene3D" id="3.40.930.10">
    <property type="entry name" value="Mannitol-specific EII, Chain A"/>
    <property type="match status" value="1"/>
</dbReference>
<keyword evidence="4" id="KW-0762">Sugar transport</keyword>
<dbReference type="GO" id="GO:0006355">
    <property type="term" value="P:regulation of DNA-templated transcription"/>
    <property type="evidence" value="ECO:0007669"/>
    <property type="project" value="InterPro"/>
</dbReference>
<reference evidence="4 5" key="1">
    <citation type="submission" date="2018-07" db="EMBL/GenBank/DDBJ databases">
        <title>Genome sequences of six Lactobacillus spp. isolated from bumble bee guts.</title>
        <authorList>
            <person name="Motta E.V.S."/>
            <person name="Moran N.A."/>
        </authorList>
    </citation>
    <scope>NUCLEOTIDE SEQUENCE [LARGE SCALE GENOMIC DNA]</scope>
    <source>
        <strain evidence="4 5">LV-8.1</strain>
    </source>
</reference>
<dbReference type="InterPro" id="IPR013196">
    <property type="entry name" value="HTH_11"/>
</dbReference>
<protein>
    <submittedName>
        <fullName evidence="4">PTS sugar transporter subunit IIA</fullName>
    </submittedName>
</protein>
<dbReference type="PANTHER" id="PTHR30185:SF12">
    <property type="entry name" value="TRANSCRIPTIONAL REGULATOR MANR"/>
    <property type="match status" value="1"/>
</dbReference>
<keyword evidence="1" id="KW-0677">Repeat</keyword>
<dbReference type="InterPro" id="IPR036634">
    <property type="entry name" value="PRD_sf"/>
</dbReference>
<dbReference type="PROSITE" id="PS51094">
    <property type="entry name" value="PTS_EIIA_TYPE_2"/>
    <property type="match status" value="1"/>
</dbReference>
<evidence type="ECO:0000259" key="2">
    <source>
        <dbReference type="PROSITE" id="PS51094"/>
    </source>
</evidence>
<feature type="domain" description="PTS EIIA type-2" evidence="2">
    <location>
        <begin position="477"/>
        <end position="616"/>
    </location>
</feature>
<dbReference type="InterPro" id="IPR016152">
    <property type="entry name" value="PTrfase/Anion_transptr"/>
</dbReference>
<dbReference type="Proteomes" id="UP000284822">
    <property type="component" value="Unassembled WGS sequence"/>
</dbReference>
<name>A0A417ZCB7_9LACO</name>
<gene>
    <name evidence="4" type="ORF">DS832_02620</name>
</gene>
<dbReference type="SUPFAM" id="SSF63520">
    <property type="entry name" value="PTS-regulatory domain, PRD"/>
    <property type="match status" value="1"/>
</dbReference>
<dbReference type="SUPFAM" id="SSF55804">
    <property type="entry name" value="Phoshotransferase/anion transport protein"/>
    <property type="match status" value="1"/>
</dbReference>
<dbReference type="InterPro" id="IPR050661">
    <property type="entry name" value="BglG_antiterminators"/>
</dbReference>
<dbReference type="InterPro" id="IPR011608">
    <property type="entry name" value="PRD"/>
</dbReference>
<dbReference type="PROSITE" id="PS51372">
    <property type="entry name" value="PRD_2"/>
    <property type="match status" value="1"/>
</dbReference>
<proteinExistence type="predicted"/>
<dbReference type="Pfam" id="PF08279">
    <property type="entry name" value="HTH_11"/>
    <property type="match status" value="1"/>
</dbReference>
<dbReference type="PANTHER" id="PTHR30185">
    <property type="entry name" value="CRYPTIC BETA-GLUCOSIDE BGL OPERON ANTITERMINATOR"/>
    <property type="match status" value="1"/>
</dbReference>
<dbReference type="RefSeq" id="WP_118910215.1">
    <property type="nucleotide sequence ID" value="NZ_QOCS01000006.1"/>
</dbReference>
<dbReference type="AlphaFoldDB" id="A0A417ZCB7"/>
<organism evidence="4 5">
    <name type="scientific">Bombilactobacillus bombi</name>
    <dbReference type="NCBI Taxonomy" id="1303590"/>
    <lineage>
        <taxon>Bacteria</taxon>
        <taxon>Bacillati</taxon>
        <taxon>Bacillota</taxon>
        <taxon>Bacilli</taxon>
        <taxon>Lactobacillales</taxon>
        <taxon>Lactobacillaceae</taxon>
        <taxon>Bombilactobacillus</taxon>
    </lineage>
</organism>
<evidence type="ECO:0000259" key="3">
    <source>
        <dbReference type="PROSITE" id="PS51372"/>
    </source>
</evidence>
<dbReference type="InterPro" id="IPR036388">
    <property type="entry name" value="WH-like_DNA-bd_sf"/>
</dbReference>
<accession>A0A417ZCB7</accession>
<dbReference type="Gene3D" id="1.10.1790.10">
    <property type="entry name" value="PRD domain"/>
    <property type="match status" value="1"/>
</dbReference>
<dbReference type="InterPro" id="IPR002178">
    <property type="entry name" value="PTS_EIIA_type-2_dom"/>
</dbReference>
<dbReference type="EMBL" id="QOCS01000006">
    <property type="protein sequence ID" value="RHW48226.1"/>
    <property type="molecule type" value="Genomic_DNA"/>
</dbReference>
<sequence length="619" mass="72365">MNKNINKLLNALSQQKGFVTARQLAEIVGVTERSIRNYVNRINNTTKDQNVIISSREGYILNKKICSNYLNNKIYETIDDKLLFDIAIILTDTDEYIKLEDVSNKLHYSSESIRVKVQKLFYKIKKLGLNIKIDSRIFTGIKLIGEEKDKRILIEELVPIQNFSKDSLINDLNNFLSKITNIDELNLYCNEVINKTMINYHFTIGYLAYIKLIVHIVILKYRISNGNIVNCKNCYNVNDICSFAEFKLSQNLAKQLKFNNYDKEIYMLTYYLLSLPINFSENDNIRDNHTTINICETLLKTEKNFDLPLFSCEKYRTQIKNHISRAINPIKENIPIFNPYFSELKHEYLFAYVIASYIYDDLKNKLNIVNIPESEIAYLSIHIQFILNNHSSPVINALLICNCKKIEVELIKSKIEIFFENIKVQNIMSSIDKLNNSNYDLIFDANNDHKKDVNNNMVYISRNFSSNDIQRVQRYLETIGTSKIISQIDYYKLNEKNSIDAIKYMLTKSGYLHLLNFFLERESMSTTDIGNLTAVPHPFLKSGFHIPKAIVGINESSILWGEQNVRLIILYIPSNKLEVNKRFFRDIYVHINDITIVQQLLKSQSKLEFIKIWNQERGY</sequence>
<feature type="domain" description="PRD" evidence="3">
    <location>
        <begin position="285"/>
        <end position="393"/>
    </location>
</feature>
<dbReference type="Pfam" id="PF00874">
    <property type="entry name" value="PRD"/>
    <property type="match status" value="1"/>
</dbReference>
<keyword evidence="4" id="KW-0813">Transport</keyword>
<evidence type="ECO:0000256" key="1">
    <source>
        <dbReference type="ARBA" id="ARBA00022737"/>
    </source>
</evidence>
<dbReference type="Gene3D" id="1.10.10.10">
    <property type="entry name" value="Winged helix-like DNA-binding domain superfamily/Winged helix DNA-binding domain"/>
    <property type="match status" value="1"/>
</dbReference>
<evidence type="ECO:0000313" key="5">
    <source>
        <dbReference type="Proteomes" id="UP000284822"/>
    </source>
</evidence>
<evidence type="ECO:0000313" key="4">
    <source>
        <dbReference type="EMBL" id="RHW48226.1"/>
    </source>
</evidence>